<dbReference type="InterPro" id="IPR009057">
    <property type="entry name" value="Homeodomain-like_sf"/>
</dbReference>
<evidence type="ECO:0000313" key="2">
    <source>
        <dbReference type="Proteomes" id="UP001162060"/>
    </source>
</evidence>
<dbReference type="SUPFAM" id="SSF46689">
    <property type="entry name" value="Homeodomain-like"/>
    <property type="match status" value="1"/>
</dbReference>
<protein>
    <submittedName>
        <fullName evidence="1">Uncharacterized protein</fullName>
    </submittedName>
</protein>
<reference evidence="1" key="1">
    <citation type="submission" date="2024-01" db="EMBL/GenBank/DDBJ databases">
        <authorList>
            <person name="Webb A."/>
        </authorList>
    </citation>
    <scope>NUCLEOTIDE SEQUENCE</scope>
    <source>
        <strain evidence="1">Pm1</strain>
    </source>
</reference>
<dbReference type="EMBL" id="CAKLBY020000217">
    <property type="protein sequence ID" value="CAK7934718.1"/>
    <property type="molecule type" value="Genomic_DNA"/>
</dbReference>
<dbReference type="Gene3D" id="1.10.10.60">
    <property type="entry name" value="Homeodomain-like"/>
    <property type="match status" value="2"/>
</dbReference>
<proteinExistence type="predicted"/>
<dbReference type="AlphaFoldDB" id="A0AAV1ULX2"/>
<gene>
    <name evidence="1" type="ORF">PM001_LOCUS19868</name>
</gene>
<name>A0AAV1ULX2_9STRA</name>
<dbReference type="Proteomes" id="UP001162060">
    <property type="component" value="Unassembled WGS sequence"/>
</dbReference>
<accession>A0AAV1ULX2</accession>
<sequence length="128" mass="14578">MPSRPEKAGNLTYGQKKKICQWHDANTTLIQSQLADKAKCWFGLFKAPFQRTISGILRDSQKYLRVVDLDLKCKRNRLLVFPAVDGALANWVLQCQAKRVMLSGDLINERASRFATLSGVQEEHLLLF</sequence>
<organism evidence="1 2">
    <name type="scientific">Peronospora matthiolae</name>
    <dbReference type="NCBI Taxonomy" id="2874970"/>
    <lineage>
        <taxon>Eukaryota</taxon>
        <taxon>Sar</taxon>
        <taxon>Stramenopiles</taxon>
        <taxon>Oomycota</taxon>
        <taxon>Peronosporomycetes</taxon>
        <taxon>Peronosporales</taxon>
        <taxon>Peronosporaceae</taxon>
        <taxon>Peronospora</taxon>
    </lineage>
</organism>
<evidence type="ECO:0000313" key="1">
    <source>
        <dbReference type="EMBL" id="CAK7934718.1"/>
    </source>
</evidence>
<comment type="caution">
    <text evidence="1">The sequence shown here is derived from an EMBL/GenBank/DDBJ whole genome shotgun (WGS) entry which is preliminary data.</text>
</comment>